<evidence type="ECO:0000256" key="10">
    <source>
        <dbReference type="ARBA" id="ARBA00022989"/>
    </source>
</evidence>
<evidence type="ECO:0000259" key="14">
    <source>
        <dbReference type="Pfam" id="PF02163"/>
    </source>
</evidence>
<feature type="transmembrane region" description="Helical" evidence="13">
    <location>
        <begin position="51"/>
        <end position="73"/>
    </location>
</feature>
<evidence type="ECO:0000256" key="3">
    <source>
        <dbReference type="ARBA" id="ARBA00007931"/>
    </source>
</evidence>
<dbReference type="GO" id="GO:0005886">
    <property type="term" value="C:plasma membrane"/>
    <property type="evidence" value="ECO:0007669"/>
    <property type="project" value="UniProtKB-SubCell"/>
</dbReference>
<comment type="subcellular location">
    <subcellularLocation>
        <location evidence="2">Cell membrane</location>
        <topology evidence="2">Multi-pass membrane protein</topology>
    </subcellularLocation>
</comment>
<dbReference type="GO" id="GO:0006508">
    <property type="term" value="P:proteolysis"/>
    <property type="evidence" value="ECO:0007669"/>
    <property type="project" value="UniProtKB-KW"/>
</dbReference>
<protein>
    <submittedName>
        <fullName evidence="15">Zn-dependent protease (Includes SpoIVFB)</fullName>
    </submittedName>
</protein>
<keyword evidence="6 13" id="KW-0812">Transmembrane</keyword>
<gene>
    <name evidence="15" type="ORF">SAMN05660420_02749</name>
</gene>
<comment type="cofactor">
    <cofactor evidence="1">
        <name>Zn(2+)</name>
        <dbReference type="ChEBI" id="CHEBI:29105"/>
    </cofactor>
</comment>
<dbReference type="RefSeq" id="WP_092349796.1">
    <property type="nucleotide sequence ID" value="NZ_FNQN01000009.1"/>
</dbReference>
<evidence type="ECO:0000256" key="4">
    <source>
        <dbReference type="ARBA" id="ARBA00022475"/>
    </source>
</evidence>
<evidence type="ECO:0000313" key="15">
    <source>
        <dbReference type="EMBL" id="SEA65698.1"/>
    </source>
</evidence>
<dbReference type="GO" id="GO:0008237">
    <property type="term" value="F:metallopeptidase activity"/>
    <property type="evidence" value="ECO:0007669"/>
    <property type="project" value="UniProtKB-KW"/>
</dbReference>
<dbReference type="Proteomes" id="UP000199409">
    <property type="component" value="Unassembled WGS sequence"/>
</dbReference>
<reference evidence="15 16" key="1">
    <citation type="submission" date="2016-10" db="EMBL/GenBank/DDBJ databases">
        <authorList>
            <person name="de Groot N.N."/>
        </authorList>
    </citation>
    <scope>NUCLEOTIDE SEQUENCE [LARGE SCALE GENOMIC DNA]</scope>
    <source>
        <strain evidence="15 16">DSM 7343</strain>
    </source>
</reference>
<dbReference type="STRING" id="37625.SAMN05660420_02749"/>
<evidence type="ECO:0000256" key="2">
    <source>
        <dbReference type="ARBA" id="ARBA00004651"/>
    </source>
</evidence>
<evidence type="ECO:0000256" key="1">
    <source>
        <dbReference type="ARBA" id="ARBA00001947"/>
    </source>
</evidence>
<accession>A0A1H4CZE7</accession>
<feature type="transmembrane region" description="Helical" evidence="13">
    <location>
        <begin position="127"/>
        <end position="150"/>
    </location>
</feature>
<dbReference type="PANTHER" id="PTHR35864:SF1">
    <property type="entry name" value="ZINC METALLOPROTEASE YWHC-RELATED"/>
    <property type="match status" value="1"/>
</dbReference>
<keyword evidence="5 15" id="KW-0645">Protease</keyword>
<dbReference type="InterPro" id="IPR008915">
    <property type="entry name" value="Peptidase_M50"/>
</dbReference>
<evidence type="ECO:0000256" key="5">
    <source>
        <dbReference type="ARBA" id="ARBA00022670"/>
    </source>
</evidence>
<keyword evidence="7" id="KW-0479">Metal-binding</keyword>
<keyword evidence="8" id="KW-0378">Hydrolase</keyword>
<keyword evidence="4" id="KW-1003">Cell membrane</keyword>
<sequence length="228" mass="25250">MEVIISKIAIMLVPALLAIILHEVAHGYMAERFGDPTARLLGRLTLNPFKHLDPIGSIAIFIFGFGWARPVPVNPGNFRRPRRDMIWVALAGPATNLSLAVFSALLLRGLSLIDQTSFGGWSSYTHFVAPVKMMAGFSLYINVLLGLFNLIPIPPLDGGRILTGILPERYASLIGKLEPFGFVLILLVVFFTDIWSLILGPVINTLVLFMAGDEFRMVEKAMHFLFSR</sequence>
<comment type="similarity">
    <text evidence="3">Belongs to the peptidase M50B family.</text>
</comment>
<keyword evidence="12 13" id="KW-0472">Membrane</keyword>
<evidence type="ECO:0000256" key="11">
    <source>
        <dbReference type="ARBA" id="ARBA00023049"/>
    </source>
</evidence>
<dbReference type="InterPro" id="IPR052348">
    <property type="entry name" value="Metallopeptidase_M50B"/>
</dbReference>
<keyword evidence="11" id="KW-0482">Metalloprotease</keyword>
<dbReference type="AlphaFoldDB" id="A0A1H4CZE7"/>
<evidence type="ECO:0000256" key="12">
    <source>
        <dbReference type="ARBA" id="ARBA00023136"/>
    </source>
</evidence>
<dbReference type="PANTHER" id="PTHR35864">
    <property type="entry name" value="ZINC METALLOPROTEASE MJ0611-RELATED"/>
    <property type="match status" value="1"/>
</dbReference>
<dbReference type="OrthoDB" id="9800627at2"/>
<evidence type="ECO:0000256" key="8">
    <source>
        <dbReference type="ARBA" id="ARBA00022801"/>
    </source>
</evidence>
<feature type="transmembrane region" description="Helical" evidence="13">
    <location>
        <begin position="85"/>
        <end position="107"/>
    </location>
</feature>
<keyword evidence="10 13" id="KW-1133">Transmembrane helix</keyword>
<keyword evidence="9" id="KW-0862">Zinc</keyword>
<organism evidence="15 16">
    <name type="scientific">Desulfuromusa kysingii</name>
    <dbReference type="NCBI Taxonomy" id="37625"/>
    <lineage>
        <taxon>Bacteria</taxon>
        <taxon>Pseudomonadati</taxon>
        <taxon>Thermodesulfobacteriota</taxon>
        <taxon>Desulfuromonadia</taxon>
        <taxon>Desulfuromonadales</taxon>
        <taxon>Geopsychrobacteraceae</taxon>
        <taxon>Desulfuromusa</taxon>
    </lineage>
</organism>
<dbReference type="EMBL" id="FNQN01000009">
    <property type="protein sequence ID" value="SEA65698.1"/>
    <property type="molecule type" value="Genomic_DNA"/>
</dbReference>
<evidence type="ECO:0000256" key="6">
    <source>
        <dbReference type="ARBA" id="ARBA00022692"/>
    </source>
</evidence>
<name>A0A1H4CZE7_9BACT</name>
<dbReference type="GO" id="GO:0046872">
    <property type="term" value="F:metal ion binding"/>
    <property type="evidence" value="ECO:0007669"/>
    <property type="project" value="UniProtKB-KW"/>
</dbReference>
<dbReference type="InterPro" id="IPR044537">
    <property type="entry name" value="Rip2-like"/>
</dbReference>
<dbReference type="CDD" id="cd06158">
    <property type="entry name" value="S2P-M50_like_1"/>
    <property type="match status" value="1"/>
</dbReference>
<evidence type="ECO:0000256" key="9">
    <source>
        <dbReference type="ARBA" id="ARBA00022833"/>
    </source>
</evidence>
<keyword evidence="16" id="KW-1185">Reference proteome</keyword>
<evidence type="ECO:0000256" key="13">
    <source>
        <dbReference type="SAM" id="Phobius"/>
    </source>
</evidence>
<feature type="domain" description="Peptidase M50" evidence="14">
    <location>
        <begin position="16"/>
        <end position="169"/>
    </location>
</feature>
<evidence type="ECO:0000313" key="16">
    <source>
        <dbReference type="Proteomes" id="UP000199409"/>
    </source>
</evidence>
<evidence type="ECO:0000256" key="7">
    <source>
        <dbReference type="ARBA" id="ARBA00022723"/>
    </source>
</evidence>
<dbReference type="Pfam" id="PF02163">
    <property type="entry name" value="Peptidase_M50"/>
    <property type="match status" value="1"/>
</dbReference>
<proteinExistence type="inferred from homology"/>